<evidence type="ECO:0000313" key="2">
    <source>
        <dbReference type="EMBL" id="VDL65138.1"/>
    </source>
</evidence>
<evidence type="ECO:0000313" key="4">
    <source>
        <dbReference type="WBParaSite" id="NBR_0000159801-mRNA-1"/>
    </source>
</evidence>
<dbReference type="AlphaFoldDB" id="A0A0N4XGE6"/>
<sequence>MPNRGPRVVAQPKADPSRAMRQQTSNGRGKRPHIEGRPNKRVFYVSCISENAREVVVGRIPYGYEPIKCKPPYCNPFVHHTGVAVEVEQGDDSFFIGGIDFPIPTGDVGGVRLPFSGAFEYGTSPYAYAHGNAFNPVSPFDMKSIDDEQSTPLASVRRSPARRIDKKAFYEKFYDKLPQ</sequence>
<dbReference type="WBParaSite" id="NBR_0000159801-mRNA-1">
    <property type="protein sequence ID" value="NBR_0000159801-mRNA-1"/>
    <property type="gene ID" value="NBR_0000159801"/>
</dbReference>
<reference evidence="4" key="1">
    <citation type="submission" date="2017-02" db="UniProtKB">
        <authorList>
            <consortium name="WormBaseParasite"/>
        </authorList>
    </citation>
    <scope>IDENTIFICATION</scope>
</reference>
<name>A0A0N4XGE6_NIPBR</name>
<dbReference type="PANTHER" id="PTHR36520:SF4">
    <property type="entry name" value="DUF3421 DOMAIN-CONTAINING PROTEIN"/>
    <property type="match status" value="1"/>
</dbReference>
<organism evidence="4">
    <name type="scientific">Nippostrongylus brasiliensis</name>
    <name type="common">Rat hookworm</name>
    <dbReference type="NCBI Taxonomy" id="27835"/>
    <lineage>
        <taxon>Eukaryota</taxon>
        <taxon>Metazoa</taxon>
        <taxon>Ecdysozoa</taxon>
        <taxon>Nematoda</taxon>
        <taxon>Chromadorea</taxon>
        <taxon>Rhabditida</taxon>
        <taxon>Rhabditina</taxon>
        <taxon>Rhabditomorpha</taxon>
        <taxon>Strongyloidea</taxon>
        <taxon>Heligmosomidae</taxon>
        <taxon>Nippostrongylus</taxon>
    </lineage>
</organism>
<feature type="region of interest" description="Disordered" evidence="1">
    <location>
        <begin position="1"/>
        <end position="36"/>
    </location>
</feature>
<reference evidence="2 3" key="2">
    <citation type="submission" date="2018-11" db="EMBL/GenBank/DDBJ databases">
        <authorList>
            <consortium name="Pathogen Informatics"/>
        </authorList>
    </citation>
    <scope>NUCLEOTIDE SEQUENCE [LARGE SCALE GENOMIC DNA]</scope>
</reference>
<proteinExistence type="predicted"/>
<gene>
    <name evidence="2" type="ORF">NBR_LOCUS1599</name>
</gene>
<keyword evidence="3" id="KW-1185">Reference proteome</keyword>
<evidence type="ECO:0000256" key="1">
    <source>
        <dbReference type="SAM" id="MobiDB-lite"/>
    </source>
</evidence>
<dbReference type="Proteomes" id="UP000271162">
    <property type="component" value="Unassembled WGS sequence"/>
</dbReference>
<dbReference type="EMBL" id="UYSL01001357">
    <property type="protein sequence ID" value="VDL65138.1"/>
    <property type="molecule type" value="Genomic_DNA"/>
</dbReference>
<dbReference type="PANTHER" id="PTHR36520">
    <property type="entry name" value="PROTEIN CBG13000-RELATED"/>
    <property type="match status" value="1"/>
</dbReference>
<dbReference type="STRING" id="27835.A0A0N4XGE6"/>
<protein>
    <submittedName>
        <fullName evidence="4">DUF3421 domain-containing protein</fullName>
    </submittedName>
</protein>
<evidence type="ECO:0000313" key="3">
    <source>
        <dbReference type="Proteomes" id="UP000271162"/>
    </source>
</evidence>
<accession>A0A0N4XGE6</accession>